<evidence type="ECO:0000256" key="5">
    <source>
        <dbReference type="ARBA" id="ARBA00023172"/>
    </source>
</evidence>
<evidence type="ECO:0000256" key="4">
    <source>
        <dbReference type="ARBA" id="ARBA00023125"/>
    </source>
</evidence>
<keyword evidence="6" id="KW-0814">Transposable element</keyword>
<keyword evidence="5 6" id="KW-0233">DNA recombination</keyword>
<evidence type="ECO:0000256" key="3">
    <source>
        <dbReference type="ARBA" id="ARBA00022578"/>
    </source>
</evidence>
<proteinExistence type="inferred from homology"/>
<dbReference type="PANTHER" id="PTHR33217:SF8">
    <property type="entry name" value="MUTATOR FAMILY TRANSPOSASE"/>
    <property type="match status" value="1"/>
</dbReference>
<gene>
    <name evidence="7" type="ORF">NCTC13071_01131</name>
</gene>
<evidence type="ECO:0000313" key="7">
    <source>
        <dbReference type="EMBL" id="VEH15136.1"/>
    </source>
</evidence>
<protein>
    <recommendedName>
        <fullName evidence="6">Mutator family transposase</fullName>
    </recommendedName>
</protein>
<comment type="function">
    <text evidence="1 6">Required for the transposition of the insertion element.</text>
</comment>
<accession>A0A3S4V9B4</accession>
<dbReference type="EMBL" id="LR134384">
    <property type="protein sequence ID" value="VEH15136.1"/>
    <property type="molecule type" value="Genomic_DNA"/>
</dbReference>
<keyword evidence="3 6" id="KW-0815">Transposition</keyword>
<dbReference type="RefSeq" id="WP_126370211.1">
    <property type="nucleotide sequence ID" value="NZ_LR134384.1"/>
</dbReference>
<evidence type="ECO:0000256" key="1">
    <source>
        <dbReference type="ARBA" id="ARBA00002190"/>
    </source>
</evidence>
<evidence type="ECO:0000256" key="6">
    <source>
        <dbReference type="RuleBase" id="RU365089"/>
    </source>
</evidence>
<evidence type="ECO:0000313" key="8">
    <source>
        <dbReference type="Proteomes" id="UP000274578"/>
    </source>
</evidence>
<dbReference type="Proteomes" id="UP000274578">
    <property type="component" value="Chromosome 1"/>
</dbReference>
<dbReference type="InterPro" id="IPR001207">
    <property type="entry name" value="Transposase_mutator"/>
</dbReference>
<sequence>MKLTHSQISEILSNYTSSSEGFVTLQSLIMNSLMFHERELFVSANGNEQCNGFRSRRWYSHGFEFSLRVPRSRSGNFYPVLLGLIRNESEERARLFNLLYTKGLTTQQIGEFSDSIYGRAYSRQQVSYLSRCCREDVEQWLGRALSPHYLAVYIDATFISTRRDGQVSKEAYYTMLGVLEDGSREVLTVVNHPTEGAVCWKEELEALKERGVEGIDLVVSDALQGIENAVCAAFPQAAHQFCVAHVKRQILGSVSHKDKPEVARELGEVFSLENKEMKSLQGYGHFITFVTKWEKKYPTLRRYKAERNAAYFTYMDFPIEVQRCIYTTNWIERLNRKYKRTVSMRTSMPSDKSVIFLLAAVAVEETKKTYARRIYQFKNWKQKIENEWKERIE</sequence>
<dbReference type="Pfam" id="PF00872">
    <property type="entry name" value="Transposase_mut"/>
    <property type="match status" value="1"/>
</dbReference>
<evidence type="ECO:0000256" key="2">
    <source>
        <dbReference type="ARBA" id="ARBA00010961"/>
    </source>
</evidence>
<dbReference type="GO" id="GO:0006313">
    <property type="term" value="P:DNA transposition"/>
    <property type="evidence" value="ECO:0007669"/>
    <property type="project" value="UniProtKB-UniRule"/>
</dbReference>
<dbReference type="PANTHER" id="PTHR33217">
    <property type="entry name" value="TRANSPOSASE FOR INSERTION SEQUENCE ELEMENT IS1081"/>
    <property type="match status" value="1"/>
</dbReference>
<dbReference type="KEGG" id="poc:NCTC13071_01131"/>
<dbReference type="PROSITE" id="PS01007">
    <property type="entry name" value="TRANSPOSASE_MUTATOR"/>
    <property type="match status" value="1"/>
</dbReference>
<dbReference type="GO" id="GO:0004803">
    <property type="term" value="F:transposase activity"/>
    <property type="evidence" value="ECO:0007669"/>
    <property type="project" value="UniProtKB-UniRule"/>
</dbReference>
<reference evidence="7 8" key="1">
    <citation type="submission" date="2018-12" db="EMBL/GenBank/DDBJ databases">
        <authorList>
            <consortium name="Pathogen Informatics"/>
        </authorList>
    </citation>
    <scope>NUCLEOTIDE SEQUENCE [LARGE SCALE GENOMIC DNA]</scope>
    <source>
        <strain evidence="7 8">NCTC13071</strain>
    </source>
</reference>
<comment type="similarity">
    <text evidence="2 6">Belongs to the transposase mutator family.</text>
</comment>
<organism evidence="7 8">
    <name type="scientific">Segatella oris</name>
    <dbReference type="NCBI Taxonomy" id="28135"/>
    <lineage>
        <taxon>Bacteria</taxon>
        <taxon>Pseudomonadati</taxon>
        <taxon>Bacteroidota</taxon>
        <taxon>Bacteroidia</taxon>
        <taxon>Bacteroidales</taxon>
        <taxon>Prevotellaceae</taxon>
        <taxon>Segatella</taxon>
    </lineage>
</organism>
<keyword evidence="4 6" id="KW-0238">DNA-binding</keyword>
<dbReference type="GeneID" id="85011986"/>
<dbReference type="NCBIfam" id="NF033543">
    <property type="entry name" value="transpos_IS256"/>
    <property type="match status" value="1"/>
</dbReference>
<name>A0A3S4V9B4_9BACT</name>
<dbReference type="GO" id="GO:0003677">
    <property type="term" value="F:DNA binding"/>
    <property type="evidence" value="ECO:0007669"/>
    <property type="project" value="UniProtKB-UniRule"/>
</dbReference>
<dbReference type="AlphaFoldDB" id="A0A3S4V9B4"/>